<comment type="caution">
    <text evidence="1">The sequence shown here is derived from an EMBL/GenBank/DDBJ whole genome shotgun (WGS) entry which is preliminary data.</text>
</comment>
<dbReference type="Proteomes" id="UP001172911">
    <property type="component" value="Unassembled WGS sequence"/>
</dbReference>
<reference evidence="1" key="1">
    <citation type="journal article" date="2023" name="J. Hazard. Mater.">
        <title>Anaerobic biodegradation of pyrene and benzo[a]pyrene by a new sulfate-reducing Desulforamulus aquiferis strain DSA.</title>
        <authorList>
            <person name="Zhang Z."/>
            <person name="Sun J."/>
            <person name="Gong X."/>
            <person name="Wang C."/>
            <person name="Wang H."/>
        </authorList>
    </citation>
    <scope>NUCLEOTIDE SEQUENCE</scope>
    <source>
        <strain evidence="1">DSA</strain>
    </source>
</reference>
<proteinExistence type="predicted"/>
<dbReference type="AlphaFoldDB" id="A0AAW7ZH80"/>
<dbReference type="RefSeq" id="WP_304545079.1">
    <property type="nucleotide sequence ID" value="NZ_JARPTC010000025.1"/>
</dbReference>
<dbReference type="EMBL" id="JARPTC010000025">
    <property type="protein sequence ID" value="MDO7788810.1"/>
    <property type="molecule type" value="Genomic_DNA"/>
</dbReference>
<gene>
    <name evidence="1" type="ORF">P6N53_16415</name>
</gene>
<organism evidence="1 2">
    <name type="scientific">Desulforamulus aquiferis</name>
    <dbReference type="NCBI Taxonomy" id="1397668"/>
    <lineage>
        <taxon>Bacteria</taxon>
        <taxon>Bacillati</taxon>
        <taxon>Bacillota</taxon>
        <taxon>Clostridia</taxon>
        <taxon>Eubacteriales</taxon>
        <taxon>Peptococcaceae</taxon>
        <taxon>Desulforamulus</taxon>
    </lineage>
</organism>
<keyword evidence="2" id="KW-1185">Reference proteome</keyword>
<accession>A0AAW7ZH80</accession>
<evidence type="ECO:0000313" key="2">
    <source>
        <dbReference type="Proteomes" id="UP001172911"/>
    </source>
</evidence>
<sequence>MLKLNAALLNLQQALEECGIGKAEVVINCHQMTPVQCITVARDIAISGFGKRMIEEDKIHRYSHRKGGFSWVQLEAEEAKINLFYNLKHC</sequence>
<name>A0AAW7ZH80_9FIRM</name>
<reference evidence="1" key="2">
    <citation type="submission" date="2023-03" db="EMBL/GenBank/DDBJ databases">
        <authorList>
            <person name="Zhang Z."/>
        </authorList>
    </citation>
    <scope>NUCLEOTIDE SEQUENCE</scope>
    <source>
        <strain evidence="1">DSA</strain>
    </source>
</reference>
<evidence type="ECO:0000313" key="1">
    <source>
        <dbReference type="EMBL" id="MDO7788810.1"/>
    </source>
</evidence>
<protein>
    <submittedName>
        <fullName evidence="1">Uncharacterized protein</fullName>
    </submittedName>
</protein>